<accession>F0WYM8</accession>
<evidence type="ECO:0000256" key="6">
    <source>
        <dbReference type="ARBA" id="ARBA00023010"/>
    </source>
</evidence>
<dbReference type="InterPro" id="IPR036869">
    <property type="entry name" value="J_dom_sf"/>
</dbReference>
<keyword evidence="8" id="KW-0472">Membrane</keyword>
<dbReference type="InterPro" id="IPR005341">
    <property type="entry name" value="Tim16"/>
</dbReference>
<dbReference type="EMBL" id="FR824434">
    <property type="protein sequence ID" value="CCA26587.1"/>
    <property type="molecule type" value="Genomic_DNA"/>
</dbReference>
<reference evidence="9" key="1">
    <citation type="journal article" date="2011" name="PLoS Biol.">
        <title>Gene gain and loss during evolution of obligate parasitism in the white rust pathogen of Arabidopsis thaliana.</title>
        <authorList>
            <person name="Kemen E."/>
            <person name="Gardiner A."/>
            <person name="Schultz-Larsen T."/>
            <person name="Kemen A.C."/>
            <person name="Balmuth A.L."/>
            <person name="Robert-Seilaniantz A."/>
            <person name="Bailey K."/>
            <person name="Holub E."/>
            <person name="Studholme D.J."/>
            <person name="Maclean D."/>
            <person name="Jones J.D."/>
        </authorList>
    </citation>
    <scope>NUCLEOTIDE SEQUENCE</scope>
</reference>
<dbReference type="Pfam" id="PF03656">
    <property type="entry name" value="Pam16"/>
    <property type="match status" value="1"/>
</dbReference>
<evidence type="ECO:0000256" key="8">
    <source>
        <dbReference type="ARBA" id="ARBA00023136"/>
    </source>
</evidence>
<sequence length="117" mass="12718">MAGPLGRIVAQIIVMGTGVLTRAFVQAYRQAVHNASNGNIASAAAKAPLRKKNEMPIQQAREILNFPPNSTPSPEEVQKQFERYLKANDPSTGGSYYLQSKIHTAKETLSAAIHKSQ</sequence>
<dbReference type="GO" id="GO:0030150">
    <property type="term" value="P:protein import into mitochondrial matrix"/>
    <property type="evidence" value="ECO:0007669"/>
    <property type="project" value="InterPro"/>
</dbReference>
<evidence type="ECO:0000256" key="1">
    <source>
        <dbReference type="ARBA" id="ARBA00004637"/>
    </source>
</evidence>
<proteinExistence type="inferred from homology"/>
<dbReference type="GO" id="GO:0005744">
    <property type="term" value="C:TIM23 mitochondrial import inner membrane translocase complex"/>
    <property type="evidence" value="ECO:0007669"/>
    <property type="project" value="InterPro"/>
</dbReference>
<keyword evidence="7" id="KW-0496">Mitochondrion</keyword>
<organism evidence="9">
    <name type="scientific">Albugo laibachii Nc14</name>
    <dbReference type="NCBI Taxonomy" id="890382"/>
    <lineage>
        <taxon>Eukaryota</taxon>
        <taxon>Sar</taxon>
        <taxon>Stramenopiles</taxon>
        <taxon>Oomycota</taxon>
        <taxon>Peronosporomycetes</taxon>
        <taxon>Albuginales</taxon>
        <taxon>Albuginaceae</taxon>
        <taxon>Albugo</taxon>
    </lineage>
</organism>
<keyword evidence="4" id="KW-0999">Mitochondrion inner membrane</keyword>
<gene>
    <name evidence="9" type="primary">AlNc14C391G11291</name>
    <name evidence="9" type="ORF">ALNC14_127310</name>
</gene>
<protein>
    <submittedName>
        <fullName evidence="9">Uncharacterized protein AlNc14C391G11291</fullName>
    </submittedName>
</protein>
<dbReference type="PANTHER" id="PTHR12388:SF0">
    <property type="entry name" value="MITOCHONDRIAL IMPORT INNER MEMBRANE TRANSLOCASE SUBUNIT TIM16"/>
    <property type="match status" value="1"/>
</dbReference>
<evidence type="ECO:0000256" key="2">
    <source>
        <dbReference type="ARBA" id="ARBA00008817"/>
    </source>
</evidence>
<evidence type="ECO:0000256" key="4">
    <source>
        <dbReference type="ARBA" id="ARBA00022792"/>
    </source>
</evidence>
<dbReference type="Gene3D" id="1.10.287.110">
    <property type="entry name" value="DnaJ domain"/>
    <property type="match status" value="1"/>
</dbReference>
<dbReference type="PANTHER" id="PTHR12388">
    <property type="entry name" value="MITOCHONDRIA ASSOCIATED GRANULOCYTE MACROPHAGE CSF SIGNALING MOLECULE"/>
    <property type="match status" value="1"/>
</dbReference>
<evidence type="ECO:0000256" key="3">
    <source>
        <dbReference type="ARBA" id="ARBA00022448"/>
    </source>
</evidence>
<comment type="similarity">
    <text evidence="2">Belongs to the TIM16/PAM16 family.</text>
</comment>
<keyword evidence="3" id="KW-0813">Transport</keyword>
<comment type="subcellular location">
    <subcellularLocation>
        <location evidence="1">Mitochondrion inner membrane</location>
        <topology evidence="1">Peripheral membrane protein</topology>
    </subcellularLocation>
</comment>
<dbReference type="SUPFAM" id="SSF46565">
    <property type="entry name" value="Chaperone J-domain"/>
    <property type="match status" value="1"/>
</dbReference>
<evidence type="ECO:0000256" key="7">
    <source>
        <dbReference type="ARBA" id="ARBA00023128"/>
    </source>
</evidence>
<keyword evidence="5" id="KW-0653">Protein transport</keyword>
<name>F0WYM8_9STRA</name>
<dbReference type="HOGENOM" id="CLU_101461_2_1_1"/>
<reference evidence="9" key="2">
    <citation type="submission" date="2011-02" db="EMBL/GenBank/DDBJ databases">
        <authorList>
            <person name="MacLean D."/>
        </authorList>
    </citation>
    <scope>NUCLEOTIDE SEQUENCE</scope>
</reference>
<dbReference type="FunFam" id="1.10.287.110:FF:000006">
    <property type="entry name" value="Import inner membrane translocase subunit TIM16"/>
    <property type="match status" value="1"/>
</dbReference>
<evidence type="ECO:0000313" key="9">
    <source>
        <dbReference type="EMBL" id="CCA26587.1"/>
    </source>
</evidence>
<dbReference type="AlphaFoldDB" id="F0WYM8"/>
<evidence type="ECO:0000256" key="5">
    <source>
        <dbReference type="ARBA" id="ARBA00022927"/>
    </source>
</evidence>
<keyword evidence="6" id="KW-0811">Translocation</keyword>